<evidence type="ECO:0000313" key="1">
    <source>
        <dbReference type="EMBL" id="KAG2545226.1"/>
    </source>
</evidence>
<keyword evidence="2" id="KW-1185">Reference proteome</keyword>
<comment type="caution">
    <text evidence="1">The sequence shown here is derived from an EMBL/GenBank/DDBJ whole genome shotgun (WGS) entry which is preliminary data.</text>
</comment>
<protein>
    <submittedName>
        <fullName evidence="1">Uncharacterized protein</fullName>
    </submittedName>
</protein>
<dbReference type="AlphaFoldDB" id="A0A8T0NDZ8"/>
<accession>A0A8T0NDZ8</accession>
<name>A0A8T0NDZ8_PANVG</name>
<gene>
    <name evidence="1" type="ORF">PVAP13_9KG417159</name>
</gene>
<proteinExistence type="predicted"/>
<sequence>MFTFLYVKAPRLRRKPLVHDSKNQWSTRFTSNGWRHCFHHAGFLVCSNLLGSSRPLSFPVPRALSSLFAFSLSPSVFSLSLPLIGKLLPSACPPPPRPPFLDLAPSVHAPWSCNVVMMMAIRTCN</sequence>
<dbReference type="EMBL" id="CM029053">
    <property type="protein sequence ID" value="KAG2545226.1"/>
    <property type="molecule type" value="Genomic_DNA"/>
</dbReference>
<reference evidence="1" key="1">
    <citation type="submission" date="2020-05" db="EMBL/GenBank/DDBJ databases">
        <title>WGS assembly of Panicum virgatum.</title>
        <authorList>
            <person name="Lovell J.T."/>
            <person name="Jenkins J."/>
            <person name="Shu S."/>
            <person name="Juenger T.E."/>
            <person name="Schmutz J."/>
        </authorList>
    </citation>
    <scope>NUCLEOTIDE SEQUENCE</scope>
    <source>
        <strain evidence="1">AP13</strain>
    </source>
</reference>
<evidence type="ECO:0000313" key="2">
    <source>
        <dbReference type="Proteomes" id="UP000823388"/>
    </source>
</evidence>
<dbReference type="Proteomes" id="UP000823388">
    <property type="component" value="Chromosome 9K"/>
</dbReference>
<organism evidence="1 2">
    <name type="scientific">Panicum virgatum</name>
    <name type="common">Blackwell switchgrass</name>
    <dbReference type="NCBI Taxonomy" id="38727"/>
    <lineage>
        <taxon>Eukaryota</taxon>
        <taxon>Viridiplantae</taxon>
        <taxon>Streptophyta</taxon>
        <taxon>Embryophyta</taxon>
        <taxon>Tracheophyta</taxon>
        <taxon>Spermatophyta</taxon>
        <taxon>Magnoliopsida</taxon>
        <taxon>Liliopsida</taxon>
        <taxon>Poales</taxon>
        <taxon>Poaceae</taxon>
        <taxon>PACMAD clade</taxon>
        <taxon>Panicoideae</taxon>
        <taxon>Panicodae</taxon>
        <taxon>Paniceae</taxon>
        <taxon>Panicinae</taxon>
        <taxon>Panicum</taxon>
        <taxon>Panicum sect. Hiantes</taxon>
    </lineage>
</organism>